<keyword evidence="3" id="KW-0670">Pyruvate</keyword>
<reference evidence="3 4" key="1">
    <citation type="submission" date="2020-04" db="EMBL/GenBank/DDBJ databases">
        <title>MicrobeNet Type strains.</title>
        <authorList>
            <person name="Nicholson A.C."/>
        </authorList>
    </citation>
    <scope>NUCLEOTIDE SEQUENCE [LARGE SCALE GENOMIC DNA]</scope>
    <source>
        <strain evidence="3 4">JCM 12354</strain>
    </source>
</reference>
<sequence>MSTDALDRTELSGALSEQWNALARLTSGLDEKQWRSPSPLPGWTVFDVLAHVVGTESMLLGEALPQADSDVHALPHVRNDTGALNEIWLQSLRPLTGEQLLHRFAEVTDRRRAAVAGLDDAAWQADIQSPIGLVPYARFMRVRLFDCWMHQLDITDALGGAAATPGMNEGGRCAELALDEIEPFLGRVVVKRGGAPDGSRIAIETTGPVVREFRISVDGRAELVAALDRPADTTIRLGSGLFARLCGGRTTADAHAGEIEVAGDRALGNRIAAHLAFTI</sequence>
<dbReference type="Proteomes" id="UP000565711">
    <property type="component" value="Unassembled WGS sequence"/>
</dbReference>
<dbReference type="GO" id="GO:0046872">
    <property type="term" value="F:metal ion binding"/>
    <property type="evidence" value="ECO:0007669"/>
    <property type="project" value="InterPro"/>
</dbReference>
<evidence type="ECO:0000313" key="4">
    <source>
        <dbReference type="Proteomes" id="UP000565711"/>
    </source>
</evidence>
<keyword evidence="3" id="KW-0413">Isomerase</keyword>
<dbReference type="Gene3D" id="1.20.120.450">
    <property type="entry name" value="dinb family like domain"/>
    <property type="match status" value="1"/>
</dbReference>
<evidence type="ECO:0000259" key="1">
    <source>
        <dbReference type="Pfam" id="PF07398"/>
    </source>
</evidence>
<comment type="caution">
    <text evidence="3">The sequence shown here is derived from an EMBL/GenBank/DDBJ whole genome shotgun (WGS) entry which is preliminary data.</text>
</comment>
<protein>
    <submittedName>
        <fullName evidence="3">Maleylpyruvate isomerase family mycothiol-dependent enzyme</fullName>
    </submittedName>
</protein>
<evidence type="ECO:0000259" key="2">
    <source>
        <dbReference type="Pfam" id="PF11716"/>
    </source>
</evidence>
<name>A0A846XXR9_9NOCA</name>
<dbReference type="InterPro" id="IPR034660">
    <property type="entry name" value="DinB/YfiT-like"/>
</dbReference>
<dbReference type="Pfam" id="PF07398">
    <property type="entry name" value="MDMPI_C"/>
    <property type="match status" value="1"/>
</dbReference>
<dbReference type="InterPro" id="IPR017517">
    <property type="entry name" value="Maleyloyr_isom"/>
</dbReference>
<dbReference type="SUPFAM" id="SSF109854">
    <property type="entry name" value="DinB/YfiT-like putative metalloenzymes"/>
    <property type="match status" value="1"/>
</dbReference>
<dbReference type="EMBL" id="JAAXOP010000004">
    <property type="protein sequence ID" value="NKY50600.1"/>
    <property type="molecule type" value="Genomic_DNA"/>
</dbReference>
<keyword evidence="4" id="KW-1185">Reference proteome</keyword>
<dbReference type="InterPro" id="IPR024344">
    <property type="entry name" value="MDMPI_metal-binding"/>
</dbReference>
<proteinExistence type="predicted"/>
<dbReference type="NCBIfam" id="TIGR03083">
    <property type="entry name" value="maleylpyruvate isomerase family mycothiol-dependent enzyme"/>
    <property type="match status" value="1"/>
</dbReference>
<dbReference type="Pfam" id="PF11716">
    <property type="entry name" value="MDMPI_N"/>
    <property type="match status" value="1"/>
</dbReference>
<dbReference type="RefSeq" id="WP_067871506.1">
    <property type="nucleotide sequence ID" value="NZ_JAAXOP010000004.1"/>
</dbReference>
<accession>A0A846XXR9</accession>
<dbReference type="AlphaFoldDB" id="A0A846XXR9"/>
<gene>
    <name evidence="3" type="ORF">HGA08_10290</name>
</gene>
<dbReference type="InterPro" id="IPR010872">
    <property type="entry name" value="MDMPI_C-term_domain"/>
</dbReference>
<dbReference type="GO" id="GO:0016853">
    <property type="term" value="F:isomerase activity"/>
    <property type="evidence" value="ECO:0007669"/>
    <property type="project" value="UniProtKB-KW"/>
</dbReference>
<evidence type="ECO:0000313" key="3">
    <source>
        <dbReference type="EMBL" id="NKY50600.1"/>
    </source>
</evidence>
<feature type="domain" description="MDMPI C-terminal" evidence="1">
    <location>
        <begin position="175"/>
        <end position="267"/>
    </location>
</feature>
<organism evidence="3 4">
    <name type="scientific">Nocardia vermiculata</name>
    <dbReference type="NCBI Taxonomy" id="257274"/>
    <lineage>
        <taxon>Bacteria</taxon>
        <taxon>Bacillati</taxon>
        <taxon>Actinomycetota</taxon>
        <taxon>Actinomycetes</taxon>
        <taxon>Mycobacteriales</taxon>
        <taxon>Nocardiaceae</taxon>
        <taxon>Nocardia</taxon>
    </lineage>
</organism>
<feature type="domain" description="Mycothiol-dependent maleylpyruvate isomerase metal-binding" evidence="2">
    <location>
        <begin position="16"/>
        <end position="154"/>
    </location>
</feature>